<dbReference type="Gene3D" id="1.20.1250.20">
    <property type="entry name" value="MFS general substrate transporter like domains"/>
    <property type="match status" value="1"/>
</dbReference>
<dbReference type="InterPro" id="IPR036259">
    <property type="entry name" value="MFS_trans_sf"/>
</dbReference>
<dbReference type="PANTHER" id="PTHR23513">
    <property type="entry name" value="INTEGRAL MEMBRANE EFFLUX PROTEIN-RELATED"/>
    <property type="match status" value="1"/>
</dbReference>
<feature type="transmembrane region" description="Helical" evidence="6">
    <location>
        <begin position="229"/>
        <end position="250"/>
    </location>
</feature>
<proteinExistence type="predicted"/>
<dbReference type="EMBL" id="JAUSUZ010000001">
    <property type="protein sequence ID" value="MDQ0366407.1"/>
    <property type="molecule type" value="Genomic_DNA"/>
</dbReference>
<evidence type="ECO:0000313" key="8">
    <source>
        <dbReference type="EMBL" id="MDQ0366407.1"/>
    </source>
</evidence>
<protein>
    <submittedName>
        <fullName evidence="8">MFS family permease</fullName>
    </submittedName>
</protein>
<keyword evidence="4 6" id="KW-1133">Transmembrane helix</keyword>
<evidence type="ECO:0000256" key="4">
    <source>
        <dbReference type="ARBA" id="ARBA00022989"/>
    </source>
</evidence>
<gene>
    <name evidence="8" type="ORF">J2S42_003076</name>
</gene>
<dbReference type="Pfam" id="PF07690">
    <property type="entry name" value="MFS_1"/>
    <property type="match status" value="1"/>
</dbReference>
<feature type="domain" description="Major facilitator superfamily (MFS) profile" evidence="7">
    <location>
        <begin position="229"/>
        <end position="425"/>
    </location>
</feature>
<feature type="transmembrane region" description="Helical" evidence="6">
    <location>
        <begin position="53"/>
        <end position="74"/>
    </location>
</feature>
<keyword evidence="2" id="KW-1003">Cell membrane</keyword>
<dbReference type="PROSITE" id="PS50850">
    <property type="entry name" value="MFS"/>
    <property type="match status" value="1"/>
</dbReference>
<keyword evidence="3 6" id="KW-0812">Transmembrane</keyword>
<accession>A0AAE4AXN5</accession>
<evidence type="ECO:0000313" key="9">
    <source>
        <dbReference type="Proteomes" id="UP001240236"/>
    </source>
</evidence>
<evidence type="ECO:0000256" key="3">
    <source>
        <dbReference type="ARBA" id="ARBA00022692"/>
    </source>
</evidence>
<feature type="transmembrane region" description="Helical" evidence="6">
    <location>
        <begin position="380"/>
        <end position="400"/>
    </location>
</feature>
<organism evidence="8 9">
    <name type="scientific">Catenuloplanes indicus</name>
    <dbReference type="NCBI Taxonomy" id="137267"/>
    <lineage>
        <taxon>Bacteria</taxon>
        <taxon>Bacillati</taxon>
        <taxon>Actinomycetota</taxon>
        <taxon>Actinomycetes</taxon>
        <taxon>Micromonosporales</taxon>
        <taxon>Micromonosporaceae</taxon>
        <taxon>Catenuloplanes</taxon>
    </lineage>
</organism>
<reference evidence="8 9" key="1">
    <citation type="submission" date="2023-07" db="EMBL/GenBank/DDBJ databases">
        <title>Sequencing the genomes of 1000 actinobacteria strains.</title>
        <authorList>
            <person name="Klenk H.-P."/>
        </authorList>
    </citation>
    <scope>NUCLEOTIDE SEQUENCE [LARGE SCALE GENOMIC DNA]</scope>
    <source>
        <strain evidence="8 9">DSM 44709</strain>
    </source>
</reference>
<evidence type="ECO:0000259" key="7">
    <source>
        <dbReference type="PROSITE" id="PS50850"/>
    </source>
</evidence>
<evidence type="ECO:0000256" key="5">
    <source>
        <dbReference type="ARBA" id="ARBA00023136"/>
    </source>
</evidence>
<dbReference type="Proteomes" id="UP001240236">
    <property type="component" value="Unassembled WGS sequence"/>
</dbReference>
<dbReference type="PANTHER" id="PTHR23513:SF11">
    <property type="entry name" value="STAPHYLOFERRIN A TRANSPORTER"/>
    <property type="match status" value="1"/>
</dbReference>
<dbReference type="CDD" id="cd06173">
    <property type="entry name" value="MFS_MefA_like"/>
    <property type="match status" value="1"/>
</dbReference>
<evidence type="ECO:0000256" key="6">
    <source>
        <dbReference type="SAM" id="Phobius"/>
    </source>
</evidence>
<feature type="transmembrane region" description="Helical" evidence="6">
    <location>
        <begin position="262"/>
        <end position="282"/>
    </location>
</feature>
<dbReference type="InterPro" id="IPR020846">
    <property type="entry name" value="MFS_dom"/>
</dbReference>
<feature type="transmembrane region" description="Helical" evidence="6">
    <location>
        <begin position="174"/>
        <end position="194"/>
    </location>
</feature>
<keyword evidence="5 6" id="KW-0472">Membrane</keyword>
<comment type="caution">
    <text evidence="8">The sequence shown here is derived from an EMBL/GenBank/DDBJ whole genome shotgun (WGS) entry which is preliminary data.</text>
</comment>
<comment type="subcellular location">
    <subcellularLocation>
        <location evidence="1">Cell membrane</location>
        <topology evidence="1">Multi-pass membrane protein</topology>
    </subcellularLocation>
</comment>
<dbReference type="AlphaFoldDB" id="A0AAE4AXN5"/>
<dbReference type="RefSeq" id="WP_307239712.1">
    <property type="nucleotide sequence ID" value="NZ_JAUSUZ010000001.1"/>
</dbReference>
<dbReference type="InterPro" id="IPR011701">
    <property type="entry name" value="MFS"/>
</dbReference>
<feature type="transmembrane region" description="Helical" evidence="6">
    <location>
        <begin position="106"/>
        <end position="123"/>
    </location>
</feature>
<evidence type="ECO:0000256" key="1">
    <source>
        <dbReference type="ARBA" id="ARBA00004651"/>
    </source>
</evidence>
<dbReference type="GO" id="GO:0005886">
    <property type="term" value="C:plasma membrane"/>
    <property type="evidence" value="ECO:0007669"/>
    <property type="project" value="UniProtKB-SubCell"/>
</dbReference>
<dbReference type="GO" id="GO:0022857">
    <property type="term" value="F:transmembrane transporter activity"/>
    <property type="evidence" value="ECO:0007669"/>
    <property type="project" value="InterPro"/>
</dbReference>
<feature type="transmembrane region" description="Helical" evidence="6">
    <location>
        <begin position="317"/>
        <end position="340"/>
    </location>
</feature>
<keyword evidence="9" id="KW-1185">Reference proteome</keyword>
<feature type="transmembrane region" description="Helical" evidence="6">
    <location>
        <begin position="143"/>
        <end position="168"/>
    </location>
</feature>
<dbReference type="SUPFAM" id="SSF103473">
    <property type="entry name" value="MFS general substrate transporter"/>
    <property type="match status" value="1"/>
</dbReference>
<evidence type="ECO:0000256" key="2">
    <source>
        <dbReference type="ARBA" id="ARBA00022475"/>
    </source>
</evidence>
<name>A0AAE4AXN5_9ACTN</name>
<sequence length="425" mass="44265">MTSADQDRPATYREVFAHSEFRVVYGAVALSNLADPMAKAAITLLVFQKTGSVALSALAFAVSYLPWLIGGPLLSSLADRYPYRTVIGVTLVFRAALFLVVALFHWPGAVLVAALFLSTLSAAPEQAARSALLPRALPKDRLVVGLSLIGGLHQITQIVGYVVGAALAGISTHLVLFITAALFGGAAAIVLFGLRGWAATGTGAHDGTLLGGMGQGFGLVFGRAELRSIAILLFCAMFFVAVPEGLAAAWASELVADDERGITQGLIMAATPLGFVAGSLIVGRLIRPSRRRALIRPAAIVAPLTLVPAFFEPSVVVVVLMVAACGFAVGGVLPPAQGLFAMVVPDGFRARAYGVMQTGVTLMQGAGVALTGLLADRFPLPGVVSSWSLAGVLVMVVVSLRWPSERRFEEAIAAAAEREPQPGRV</sequence>